<gene>
    <name evidence="1" type="ORF">H310_10342</name>
</gene>
<evidence type="ECO:0000313" key="1">
    <source>
        <dbReference type="EMBL" id="ETV96666.1"/>
    </source>
</evidence>
<protein>
    <submittedName>
        <fullName evidence="1">Uncharacterized protein</fullName>
    </submittedName>
</protein>
<proteinExistence type="predicted"/>
<name>A0A024TSQ9_9STRA</name>
<accession>A0A024TSQ9</accession>
<reference evidence="1" key="1">
    <citation type="submission" date="2013-12" db="EMBL/GenBank/DDBJ databases">
        <title>The Genome Sequence of Aphanomyces invadans NJM9701.</title>
        <authorList>
            <consortium name="The Broad Institute Genomics Platform"/>
            <person name="Russ C."/>
            <person name="Tyler B."/>
            <person name="van West P."/>
            <person name="Dieguez-Uribeondo J."/>
            <person name="Young S.K."/>
            <person name="Zeng Q."/>
            <person name="Gargeya S."/>
            <person name="Fitzgerald M."/>
            <person name="Abouelleil A."/>
            <person name="Alvarado L."/>
            <person name="Chapman S.B."/>
            <person name="Gainer-Dewar J."/>
            <person name="Goldberg J."/>
            <person name="Griggs A."/>
            <person name="Gujja S."/>
            <person name="Hansen M."/>
            <person name="Howarth C."/>
            <person name="Imamovic A."/>
            <person name="Ireland A."/>
            <person name="Larimer J."/>
            <person name="McCowan C."/>
            <person name="Murphy C."/>
            <person name="Pearson M."/>
            <person name="Poon T.W."/>
            <person name="Priest M."/>
            <person name="Roberts A."/>
            <person name="Saif S."/>
            <person name="Shea T."/>
            <person name="Sykes S."/>
            <person name="Wortman J."/>
            <person name="Nusbaum C."/>
            <person name="Birren B."/>
        </authorList>
    </citation>
    <scope>NUCLEOTIDE SEQUENCE [LARGE SCALE GENOMIC DNA]</scope>
    <source>
        <strain evidence="1">NJM9701</strain>
    </source>
</reference>
<dbReference type="AlphaFoldDB" id="A0A024TSQ9"/>
<dbReference type="GeneID" id="20087392"/>
<dbReference type="EMBL" id="KI913976">
    <property type="protein sequence ID" value="ETV96666.1"/>
    <property type="molecule type" value="Genomic_DNA"/>
</dbReference>
<organism evidence="1">
    <name type="scientific">Aphanomyces invadans</name>
    <dbReference type="NCBI Taxonomy" id="157072"/>
    <lineage>
        <taxon>Eukaryota</taxon>
        <taxon>Sar</taxon>
        <taxon>Stramenopiles</taxon>
        <taxon>Oomycota</taxon>
        <taxon>Saprolegniomycetes</taxon>
        <taxon>Saprolegniales</taxon>
        <taxon>Verrucalvaceae</taxon>
        <taxon>Aphanomyces</taxon>
    </lineage>
</organism>
<sequence length="128" mass="14339">MKSIYGRHMDGAVVADMCTESCWWRDIMVARRLSQCLLRALRWSRTQSLPDLSWAVMIPSIPLYWSFSSVPSIWARESLDSASCARGTVGEALCTVTCHSTSFTLRSSRLTSVCRSVNWSKADSLALL</sequence>
<dbReference type="VEuPathDB" id="FungiDB:H310_10342"/>
<dbReference type="RefSeq" id="XP_008874929.1">
    <property type="nucleotide sequence ID" value="XM_008876707.1"/>
</dbReference>